<accession>A0L5L5</accession>
<proteinExistence type="inferred from homology"/>
<dbReference type="PANTHER" id="PTHR11557">
    <property type="entry name" value="PORPHOBILINOGEN DEAMINASE"/>
    <property type="match status" value="1"/>
</dbReference>
<dbReference type="Pfam" id="PF03900">
    <property type="entry name" value="Porphobil_deamC"/>
    <property type="match status" value="1"/>
</dbReference>
<dbReference type="AlphaFoldDB" id="A0L5L5"/>
<dbReference type="SUPFAM" id="SSF53850">
    <property type="entry name" value="Periplasmic binding protein-like II"/>
    <property type="match status" value="1"/>
</dbReference>
<comment type="similarity">
    <text evidence="3 8">Belongs to the HMBS family.</text>
</comment>
<evidence type="ECO:0000256" key="6">
    <source>
        <dbReference type="ARBA" id="ARBA00023244"/>
    </source>
</evidence>
<keyword evidence="6 8" id="KW-0627">Porphyrin biosynthesis</keyword>
<comment type="subunit">
    <text evidence="4 8">Monomer.</text>
</comment>
<gene>
    <name evidence="8" type="primary">hemC</name>
    <name evidence="11" type="ordered locus">Mmc1_0737</name>
</gene>
<dbReference type="InterPro" id="IPR000860">
    <property type="entry name" value="HemC"/>
</dbReference>
<dbReference type="Pfam" id="PF01379">
    <property type="entry name" value="Porphobil_deam"/>
    <property type="match status" value="1"/>
</dbReference>
<dbReference type="InterPro" id="IPR022419">
    <property type="entry name" value="Porphobilin_deaminase_cofac_BS"/>
</dbReference>
<reference evidence="12" key="1">
    <citation type="journal article" date="2009" name="Appl. Environ. Microbiol.">
        <title>Complete genome sequence of the chemolithoautotrophic marine magnetotactic coccus strain MC-1.</title>
        <authorList>
            <person name="Schubbe S."/>
            <person name="Williams T.J."/>
            <person name="Xie G."/>
            <person name="Kiss H.E."/>
            <person name="Brettin T.S."/>
            <person name="Martinez D."/>
            <person name="Ross C.A."/>
            <person name="Schuler D."/>
            <person name="Cox B.L."/>
            <person name="Nealson K.H."/>
            <person name="Bazylinski D.A."/>
        </authorList>
    </citation>
    <scope>NUCLEOTIDE SEQUENCE [LARGE SCALE GENOMIC DNA]</scope>
    <source>
        <strain evidence="12">ATCC BAA-1437 / JCM 17883 / MC-1</strain>
    </source>
</reference>
<name>A0L5L5_MAGMM</name>
<dbReference type="HOGENOM" id="CLU_019704_0_2_5"/>
<protein>
    <recommendedName>
        <fullName evidence="8">Porphobilinogen deaminase</fullName>
        <shortName evidence="8">PBG</shortName>
        <ecNumber evidence="8">2.5.1.61</ecNumber>
    </recommendedName>
    <alternativeName>
        <fullName evidence="8">Hydroxymethylbilane synthase</fullName>
        <shortName evidence="8">HMBS</shortName>
    </alternativeName>
    <alternativeName>
        <fullName evidence="8">Pre-uroporphyrinogen synthase</fullName>
    </alternativeName>
</protein>
<dbReference type="SUPFAM" id="SSF54782">
    <property type="entry name" value="Porphobilinogen deaminase (hydroxymethylbilane synthase), C-terminal domain"/>
    <property type="match status" value="1"/>
</dbReference>
<dbReference type="STRING" id="156889.Mmc1_0737"/>
<dbReference type="EMBL" id="CP000471">
    <property type="protein sequence ID" value="ABK43258.1"/>
    <property type="molecule type" value="Genomic_DNA"/>
</dbReference>
<dbReference type="InterPro" id="IPR036803">
    <property type="entry name" value="Porphobilinogen_deaminase_C_sf"/>
</dbReference>
<feature type="domain" description="Porphobilinogen deaminase C-terminal" evidence="10">
    <location>
        <begin position="228"/>
        <end position="296"/>
    </location>
</feature>
<dbReference type="Gene3D" id="3.40.190.10">
    <property type="entry name" value="Periplasmic binding protein-like II"/>
    <property type="match status" value="2"/>
</dbReference>
<keyword evidence="5 8" id="KW-0808">Transferase</keyword>
<dbReference type="PROSITE" id="PS00533">
    <property type="entry name" value="PORPHOBILINOGEN_DEAM"/>
    <property type="match status" value="1"/>
</dbReference>
<dbReference type="PANTHER" id="PTHR11557:SF0">
    <property type="entry name" value="PORPHOBILINOGEN DEAMINASE"/>
    <property type="match status" value="1"/>
</dbReference>
<dbReference type="EC" id="2.5.1.61" evidence="8"/>
<evidence type="ECO:0000313" key="12">
    <source>
        <dbReference type="Proteomes" id="UP000002586"/>
    </source>
</evidence>
<dbReference type="eggNOG" id="COG0181">
    <property type="taxonomic scope" value="Bacteria"/>
</dbReference>
<evidence type="ECO:0000256" key="7">
    <source>
        <dbReference type="ARBA" id="ARBA00048169"/>
    </source>
</evidence>
<comment type="miscellaneous">
    <text evidence="8">The porphobilinogen subunits are added to the dipyrromethane group.</text>
</comment>
<dbReference type="FunFam" id="3.40.190.10:FF:000005">
    <property type="entry name" value="Porphobilinogen deaminase"/>
    <property type="match status" value="1"/>
</dbReference>
<comment type="function">
    <text evidence="1 8">Tetrapolymerization of the monopyrrole PBG into the hydroxymethylbilane pre-uroporphyrinogen in several discrete steps.</text>
</comment>
<comment type="catalytic activity">
    <reaction evidence="7 8">
        <text>4 porphobilinogen + H2O = hydroxymethylbilane + 4 NH4(+)</text>
        <dbReference type="Rhea" id="RHEA:13185"/>
        <dbReference type="ChEBI" id="CHEBI:15377"/>
        <dbReference type="ChEBI" id="CHEBI:28938"/>
        <dbReference type="ChEBI" id="CHEBI:57845"/>
        <dbReference type="ChEBI" id="CHEBI:58126"/>
        <dbReference type="EC" id="2.5.1.61"/>
    </reaction>
</comment>
<dbReference type="GO" id="GO:0005737">
    <property type="term" value="C:cytoplasm"/>
    <property type="evidence" value="ECO:0007669"/>
    <property type="project" value="UniProtKB-UniRule"/>
</dbReference>
<dbReference type="OrthoDB" id="9810298at2"/>
<evidence type="ECO:0000313" key="11">
    <source>
        <dbReference type="EMBL" id="ABK43258.1"/>
    </source>
</evidence>
<evidence type="ECO:0000256" key="4">
    <source>
        <dbReference type="ARBA" id="ARBA00011245"/>
    </source>
</evidence>
<keyword evidence="12" id="KW-1185">Reference proteome</keyword>
<evidence type="ECO:0000259" key="9">
    <source>
        <dbReference type="Pfam" id="PF01379"/>
    </source>
</evidence>
<sequence>MSDPQLVRIGTRGSALAVWQAEWVKSQLQAHHPGIIVELELIKTKGDKILDVPLAKVGGKGLFVKELEEAMLDGRVDLAVHSMKDVPAEFPDGLMLGPILKREDPRDALLSIHYQSLAELPQGALIGSSSLRRQSQIKAKRPDLRLDWLRGNVGTRIQKLVEGQFDAIILAAAGVKRLGLTEHVVQYLEPEEMLPAVGQGAVGIEHRVDDARIATLLAPLYHKETHSCVTAERAFLAKLEGGCQVPIAGYATLHEDTLTLRGLVAEVEGGRVVQAQCQGPRADAYRMGQQLATQLLEAGGGAILQAVYNQDTLS</sequence>
<dbReference type="CDD" id="cd13646">
    <property type="entry name" value="PBP2_EcHMBS_like"/>
    <property type="match status" value="1"/>
</dbReference>
<dbReference type="GO" id="GO:0006782">
    <property type="term" value="P:protoporphyrinogen IX biosynthetic process"/>
    <property type="evidence" value="ECO:0007669"/>
    <property type="project" value="UniProtKB-UniRule"/>
</dbReference>
<organism evidence="11 12">
    <name type="scientific">Magnetococcus marinus (strain ATCC BAA-1437 / JCM 17883 / MC-1)</name>
    <dbReference type="NCBI Taxonomy" id="156889"/>
    <lineage>
        <taxon>Bacteria</taxon>
        <taxon>Pseudomonadati</taxon>
        <taxon>Pseudomonadota</taxon>
        <taxon>Magnetococcia</taxon>
        <taxon>Magnetococcales</taxon>
        <taxon>Magnetococcaceae</taxon>
        <taxon>Magnetococcus</taxon>
    </lineage>
</organism>
<evidence type="ECO:0000256" key="3">
    <source>
        <dbReference type="ARBA" id="ARBA00005638"/>
    </source>
</evidence>
<comment type="pathway">
    <text evidence="2 8">Porphyrin-containing compound metabolism; protoporphyrin-IX biosynthesis; coproporphyrinogen-III from 5-aminolevulinate: step 2/4.</text>
</comment>
<evidence type="ECO:0000256" key="2">
    <source>
        <dbReference type="ARBA" id="ARBA00004735"/>
    </source>
</evidence>
<comment type="cofactor">
    <cofactor evidence="8">
        <name>dipyrromethane</name>
        <dbReference type="ChEBI" id="CHEBI:60342"/>
    </cofactor>
    <text evidence="8">Binds 1 dipyrromethane group covalently.</text>
</comment>
<feature type="domain" description="Porphobilinogen deaminase N-terminal" evidence="9">
    <location>
        <begin position="7"/>
        <end position="214"/>
    </location>
</feature>
<evidence type="ECO:0000256" key="5">
    <source>
        <dbReference type="ARBA" id="ARBA00022679"/>
    </source>
</evidence>
<dbReference type="FunFam" id="3.30.160.40:FF:000002">
    <property type="entry name" value="Porphobilinogen deaminase"/>
    <property type="match status" value="1"/>
</dbReference>
<evidence type="ECO:0000256" key="8">
    <source>
        <dbReference type="HAMAP-Rule" id="MF_00260"/>
    </source>
</evidence>
<dbReference type="NCBIfam" id="TIGR00212">
    <property type="entry name" value="hemC"/>
    <property type="match status" value="1"/>
</dbReference>
<dbReference type="KEGG" id="mgm:Mmc1_0737"/>
<dbReference type="HAMAP" id="MF_00260">
    <property type="entry name" value="Porphobil_deam"/>
    <property type="match status" value="1"/>
</dbReference>
<dbReference type="PIRSF" id="PIRSF001438">
    <property type="entry name" value="4pyrrol_synth_OHMeBilane_synth"/>
    <property type="match status" value="1"/>
</dbReference>
<dbReference type="GO" id="GO:0004418">
    <property type="term" value="F:hydroxymethylbilane synthase activity"/>
    <property type="evidence" value="ECO:0007669"/>
    <property type="project" value="UniProtKB-UniRule"/>
</dbReference>
<feature type="modified residue" description="S-(dipyrrolylmethanemethyl)cysteine" evidence="8">
    <location>
        <position position="243"/>
    </location>
</feature>
<dbReference type="FunFam" id="3.40.190.10:FF:000004">
    <property type="entry name" value="Porphobilinogen deaminase"/>
    <property type="match status" value="1"/>
</dbReference>
<dbReference type="InterPro" id="IPR022418">
    <property type="entry name" value="Porphobilinogen_deaminase_C"/>
</dbReference>
<evidence type="ECO:0000256" key="1">
    <source>
        <dbReference type="ARBA" id="ARBA00002869"/>
    </source>
</evidence>
<reference evidence="11 12" key="2">
    <citation type="journal article" date="2012" name="Int. J. Syst. Evol. Microbiol.">
        <title>Magnetococcus marinus gen. nov., sp. nov., a marine, magnetotactic bacterium that represents a novel lineage (Magnetococcaceae fam. nov.; Magnetococcales ord. nov.) at the base of the Alphaproteobacteria.</title>
        <authorList>
            <person name="Bazylinski D.A."/>
            <person name="Williams T.J."/>
            <person name="Lefevre C.T."/>
            <person name="Berg R.J."/>
            <person name="Zhang C.L."/>
            <person name="Bowser S.S."/>
            <person name="Dean A.J."/>
            <person name="Beveridge T.J."/>
        </authorList>
    </citation>
    <scope>NUCLEOTIDE SEQUENCE [LARGE SCALE GENOMIC DNA]</scope>
    <source>
        <strain evidence="12">ATCC BAA-1437 / JCM 17883 / MC-1</strain>
    </source>
</reference>
<dbReference type="UniPathway" id="UPA00251">
    <property type="reaction ID" value="UER00319"/>
</dbReference>
<evidence type="ECO:0000259" key="10">
    <source>
        <dbReference type="Pfam" id="PF03900"/>
    </source>
</evidence>
<dbReference type="Proteomes" id="UP000002586">
    <property type="component" value="Chromosome"/>
</dbReference>
<dbReference type="PRINTS" id="PR00151">
    <property type="entry name" value="PORPHBDMNASE"/>
</dbReference>
<dbReference type="Gene3D" id="3.30.160.40">
    <property type="entry name" value="Porphobilinogen deaminase, C-terminal domain"/>
    <property type="match status" value="1"/>
</dbReference>
<dbReference type="RefSeq" id="WP_011712418.1">
    <property type="nucleotide sequence ID" value="NC_008576.1"/>
</dbReference>
<dbReference type="InterPro" id="IPR022417">
    <property type="entry name" value="Porphobilin_deaminase_N"/>
</dbReference>